<keyword evidence="2 4" id="KW-0238">DNA-binding</keyword>
<dbReference type="PRINTS" id="PR00455">
    <property type="entry name" value="HTHTETR"/>
</dbReference>
<keyword evidence="9" id="KW-1185">Reference proteome</keyword>
<accession>M2QG64</accession>
<gene>
    <name evidence="7" type="ORF">B0293_31125</name>
    <name evidence="6" type="ORF">C791_4626</name>
</gene>
<dbReference type="RefSeq" id="WP_005160095.1">
    <property type="nucleotide sequence ID" value="NZ_ANMG01000042.1"/>
</dbReference>
<dbReference type="InterPro" id="IPR050109">
    <property type="entry name" value="HTH-type_TetR-like_transc_reg"/>
</dbReference>
<feature type="DNA-binding region" description="H-T-H motif" evidence="4">
    <location>
        <begin position="38"/>
        <end position="57"/>
    </location>
</feature>
<reference evidence="7 9" key="2">
    <citation type="submission" date="2017-02" db="EMBL/GenBank/DDBJ databases">
        <title>Amycolatopsis azurea DSM 43854 draft genome.</title>
        <authorList>
            <person name="Mayilraj S."/>
        </authorList>
    </citation>
    <scope>NUCLEOTIDE SEQUENCE [LARGE SCALE GENOMIC DNA]</scope>
    <source>
        <strain evidence="7 9">DSM 43854</strain>
    </source>
</reference>
<dbReference type="PATRIC" id="fig|1238180.3.peg.4669"/>
<dbReference type="Gene3D" id="1.10.357.10">
    <property type="entry name" value="Tetracycline Repressor, domain 2"/>
    <property type="match status" value="1"/>
</dbReference>
<dbReference type="OrthoDB" id="9806334at2"/>
<evidence type="ECO:0000313" key="6">
    <source>
        <dbReference type="EMBL" id="EMD25731.1"/>
    </source>
</evidence>
<organism evidence="6 8">
    <name type="scientific">Amycolatopsis azurea DSM 43854</name>
    <dbReference type="NCBI Taxonomy" id="1238180"/>
    <lineage>
        <taxon>Bacteria</taxon>
        <taxon>Bacillati</taxon>
        <taxon>Actinomycetota</taxon>
        <taxon>Actinomycetes</taxon>
        <taxon>Pseudonocardiales</taxon>
        <taxon>Pseudonocardiaceae</taxon>
        <taxon>Amycolatopsis</taxon>
    </lineage>
</organism>
<dbReference type="PANTHER" id="PTHR30055:SF240">
    <property type="entry name" value="HTH-TYPE TRANSCRIPTIONAL REGULATOR ACRR"/>
    <property type="match status" value="1"/>
</dbReference>
<dbReference type="Proteomes" id="UP000014137">
    <property type="component" value="Unassembled WGS sequence"/>
</dbReference>
<dbReference type="InterPro" id="IPR001647">
    <property type="entry name" value="HTH_TetR"/>
</dbReference>
<comment type="caution">
    <text evidence="6">The sequence shown here is derived from an EMBL/GenBank/DDBJ whole genome shotgun (WGS) entry which is preliminary data.</text>
</comment>
<dbReference type="Proteomes" id="UP000188551">
    <property type="component" value="Unassembled WGS sequence"/>
</dbReference>
<dbReference type="InterPro" id="IPR036271">
    <property type="entry name" value="Tet_transcr_reg_TetR-rel_C_sf"/>
</dbReference>
<dbReference type="GO" id="GO:0000976">
    <property type="term" value="F:transcription cis-regulatory region binding"/>
    <property type="evidence" value="ECO:0007669"/>
    <property type="project" value="TreeGrafter"/>
</dbReference>
<name>M2QG64_9PSEU</name>
<proteinExistence type="predicted"/>
<dbReference type="Gene3D" id="1.10.10.60">
    <property type="entry name" value="Homeodomain-like"/>
    <property type="match status" value="1"/>
</dbReference>
<evidence type="ECO:0000256" key="4">
    <source>
        <dbReference type="PROSITE-ProRule" id="PRU00335"/>
    </source>
</evidence>
<sequence length="220" mass="23818">MQSEKRLTGLTFIEQARRRQILDGAAQVIVELGYANASLVRIGEAIGSSKGGVLYHFPDKNALVGALVLDIYQRGAATIAAAVREAGDSAGARLRAYILANLAFTASHRIEAMALVELSSGYRSPDGRRLDEVMRHWLEDPGRSTEERAELAALDLVPLVRQGVESGEFRASLDPDSVATALRGAVDAAASRWARDPGFDPEAYGRELADFADHACRRVR</sequence>
<feature type="domain" description="HTH tetR-type" evidence="5">
    <location>
        <begin position="15"/>
        <end position="75"/>
    </location>
</feature>
<evidence type="ECO:0000256" key="2">
    <source>
        <dbReference type="ARBA" id="ARBA00023125"/>
    </source>
</evidence>
<dbReference type="InterPro" id="IPR009057">
    <property type="entry name" value="Homeodomain-like_sf"/>
</dbReference>
<protein>
    <submittedName>
        <fullName evidence="7">TetR family transcriptional regulator</fullName>
    </submittedName>
    <submittedName>
        <fullName evidence="6">Transcriptional regulator, TetR family</fullName>
    </submittedName>
</protein>
<evidence type="ECO:0000313" key="7">
    <source>
        <dbReference type="EMBL" id="OOC02609.1"/>
    </source>
</evidence>
<keyword evidence="1" id="KW-0805">Transcription regulation</keyword>
<dbReference type="PROSITE" id="PS50977">
    <property type="entry name" value="HTH_TETR_2"/>
    <property type="match status" value="1"/>
</dbReference>
<dbReference type="EMBL" id="MUXN01000024">
    <property type="protein sequence ID" value="OOC02609.1"/>
    <property type="molecule type" value="Genomic_DNA"/>
</dbReference>
<dbReference type="SUPFAM" id="SSF48498">
    <property type="entry name" value="Tetracyclin repressor-like, C-terminal domain"/>
    <property type="match status" value="1"/>
</dbReference>
<evidence type="ECO:0000313" key="8">
    <source>
        <dbReference type="Proteomes" id="UP000014137"/>
    </source>
</evidence>
<dbReference type="AlphaFoldDB" id="M2QG64"/>
<evidence type="ECO:0000313" key="9">
    <source>
        <dbReference type="Proteomes" id="UP000188551"/>
    </source>
</evidence>
<keyword evidence="3" id="KW-0804">Transcription</keyword>
<dbReference type="GO" id="GO:0003700">
    <property type="term" value="F:DNA-binding transcription factor activity"/>
    <property type="evidence" value="ECO:0007669"/>
    <property type="project" value="TreeGrafter"/>
</dbReference>
<dbReference type="Pfam" id="PF00440">
    <property type="entry name" value="TetR_N"/>
    <property type="match status" value="1"/>
</dbReference>
<dbReference type="SUPFAM" id="SSF46689">
    <property type="entry name" value="Homeodomain-like"/>
    <property type="match status" value="1"/>
</dbReference>
<dbReference type="PANTHER" id="PTHR30055">
    <property type="entry name" value="HTH-TYPE TRANSCRIPTIONAL REGULATOR RUTR"/>
    <property type="match status" value="1"/>
</dbReference>
<evidence type="ECO:0000256" key="3">
    <source>
        <dbReference type="ARBA" id="ARBA00023163"/>
    </source>
</evidence>
<evidence type="ECO:0000256" key="1">
    <source>
        <dbReference type="ARBA" id="ARBA00023015"/>
    </source>
</evidence>
<evidence type="ECO:0000259" key="5">
    <source>
        <dbReference type="PROSITE" id="PS50977"/>
    </source>
</evidence>
<dbReference type="EMBL" id="ANMG01000042">
    <property type="protein sequence ID" value="EMD25731.1"/>
    <property type="molecule type" value="Genomic_DNA"/>
</dbReference>
<reference evidence="6 8" key="1">
    <citation type="submission" date="2012-10" db="EMBL/GenBank/DDBJ databases">
        <title>Genome assembly of Amycolatopsis azurea DSM 43854.</title>
        <authorList>
            <person name="Khatri I."/>
            <person name="Kaur I."/>
            <person name="Subramanian S."/>
            <person name="Mayilraj S."/>
        </authorList>
    </citation>
    <scope>NUCLEOTIDE SEQUENCE [LARGE SCALE GENOMIC DNA]</scope>
    <source>
        <strain evidence="6 8">DSM 43854</strain>
    </source>
</reference>